<accession>A0ABD1J8E9</accession>
<organism evidence="4 5">
    <name type="scientific">Coilia grayii</name>
    <name type="common">Gray's grenadier anchovy</name>
    <dbReference type="NCBI Taxonomy" id="363190"/>
    <lineage>
        <taxon>Eukaryota</taxon>
        <taxon>Metazoa</taxon>
        <taxon>Chordata</taxon>
        <taxon>Craniata</taxon>
        <taxon>Vertebrata</taxon>
        <taxon>Euteleostomi</taxon>
        <taxon>Actinopterygii</taxon>
        <taxon>Neopterygii</taxon>
        <taxon>Teleostei</taxon>
        <taxon>Clupei</taxon>
        <taxon>Clupeiformes</taxon>
        <taxon>Clupeoidei</taxon>
        <taxon>Engraulidae</taxon>
        <taxon>Coilinae</taxon>
        <taxon>Coilia</taxon>
    </lineage>
</organism>
<feature type="region of interest" description="Disordered" evidence="2">
    <location>
        <begin position="375"/>
        <end position="394"/>
    </location>
</feature>
<evidence type="ECO:0000259" key="3">
    <source>
        <dbReference type="Pfam" id="PF15739"/>
    </source>
</evidence>
<feature type="compositionally biased region" description="Low complexity" evidence="2">
    <location>
        <begin position="7"/>
        <end position="34"/>
    </location>
</feature>
<dbReference type="EMBL" id="JBHFQA010000018">
    <property type="protein sequence ID" value="KAL2082981.1"/>
    <property type="molecule type" value="Genomic_DNA"/>
</dbReference>
<feature type="compositionally biased region" description="Low complexity" evidence="2">
    <location>
        <begin position="573"/>
        <end position="582"/>
    </location>
</feature>
<feature type="region of interest" description="Disordered" evidence="2">
    <location>
        <begin position="182"/>
        <end position="205"/>
    </location>
</feature>
<feature type="compositionally biased region" description="Low complexity" evidence="2">
    <location>
        <begin position="692"/>
        <end position="704"/>
    </location>
</feature>
<feature type="region of interest" description="Disordered" evidence="2">
    <location>
        <begin position="1"/>
        <end position="48"/>
    </location>
</feature>
<evidence type="ECO:0000313" key="5">
    <source>
        <dbReference type="Proteomes" id="UP001591681"/>
    </source>
</evidence>
<feature type="region of interest" description="Disordered" evidence="2">
    <location>
        <begin position="750"/>
        <end position="769"/>
    </location>
</feature>
<dbReference type="Gene3D" id="1.20.90.10">
    <property type="entry name" value="Phospholipase A2 domain"/>
    <property type="match status" value="1"/>
</dbReference>
<sequence>MCDPHRQSPQPHRQGPQPHRQGPHPHGQTPQPHRQGPHPPGQSPQPHRLLWDRQRLLQDLERAHKADIKTYLSGHLRPDSLHQKRPYLQPKQPIWEMAEALDDEPDWAACLKEQQKRAMLVEDMKEAMTIFTSATTSLHGRGLRKASESDRRPETAATATTARAGQPRPVLDTAEVFLFKPWRDPEDTRPPPSPPPGAESGEVDQGRFWFTQTHLAGLTRKDQLRMMREFGRTVLKKQDLVERDCISGSKVAEAHHRKLEQELQKLPVQPGPSRVRLRVFSDVFADVCDRSPVFGGLLREIKAEYDSYLDATLRRFQPSLQDVSEMAALSGELESGLVGERELAEAEKEVLALAAEARKALEENNRVRQQYQLAQERCPDTAEENGSPAGEQEVEAWEQQEEVVVAVRSIQPKRRLVWSVWEEVQALEKDMKENMVSTTTTSATEKYIRDAKTEILHLLTANEHLKTSNKASKDMEDNIDTALDGVVANEKMKDLSDSPHIHTQHTRTDTHVLLHGARLPRFSVLTGRPLLPDNTVATMRLLRLLALLLLCTSSGMAASLGHSRQALEEAEEPPAVAEEPQVVGAPEAPQALVADSPAAEEHLVADSPVVEAPAEDSPAMASAPVEDAPVVVEDSHAVAADTPVETPVEDAPAGDSPAAAQAEDSNAPARAAEVANKDPAIGGPAGEAAMMDVPADTPAAVDTPAGDEAHGDTDTPVAADAPFDGEMAADAPVDGEMAADAPADDGPADLLENLIPEGEGEGEDSVAPTDDSWTMNSIRSSFQAVNTYFDSLVEMMGGRNGVCQYRCRYGKTPTPRPGYAMPEPNGCSSSLLGFEFDLGIPAMTKCCDQLDVCYDTCGANKNRCDSKFRWCLHGICSELKKSLGFVSKVEVCESMADAMYNTVWTLGCRPYMNSQRAACFCEGEERDEL</sequence>
<dbReference type="AlphaFoldDB" id="A0ABD1J8E9"/>
<gene>
    <name evidence="4" type="ORF">ACEWY4_020754</name>
</gene>
<dbReference type="InterPro" id="IPR010711">
    <property type="entry name" value="PLA2G12"/>
</dbReference>
<comment type="caution">
    <text evidence="4">The sequence shown here is derived from an EMBL/GenBank/DDBJ whole genome shotgun (WGS) entry which is preliminary data.</text>
</comment>
<proteinExistence type="predicted"/>
<evidence type="ECO:0000256" key="1">
    <source>
        <dbReference type="ARBA" id="ARBA00023054"/>
    </source>
</evidence>
<dbReference type="Pfam" id="PF15739">
    <property type="entry name" value="TSNAXIP1_N"/>
    <property type="match status" value="1"/>
</dbReference>
<feature type="region of interest" description="Disordered" evidence="2">
    <location>
        <begin position="562"/>
        <end position="582"/>
    </location>
</feature>
<dbReference type="Pfam" id="PF06951">
    <property type="entry name" value="PLA2G12"/>
    <property type="match status" value="1"/>
</dbReference>
<dbReference type="SUPFAM" id="SSF48619">
    <property type="entry name" value="Phospholipase A2, PLA2"/>
    <property type="match status" value="1"/>
</dbReference>
<reference evidence="4 5" key="1">
    <citation type="submission" date="2024-09" db="EMBL/GenBank/DDBJ databases">
        <title>A chromosome-level genome assembly of Gray's grenadier anchovy, Coilia grayii.</title>
        <authorList>
            <person name="Fu Z."/>
        </authorList>
    </citation>
    <scope>NUCLEOTIDE SEQUENCE [LARGE SCALE GENOMIC DNA]</scope>
    <source>
        <strain evidence="4">G4</strain>
        <tissue evidence="4">Muscle</tissue>
    </source>
</reference>
<dbReference type="PANTHER" id="PTHR34916">
    <property type="entry name" value="GI:13385330"/>
    <property type="match status" value="1"/>
</dbReference>
<name>A0ABD1J8E9_9TELE</name>
<evidence type="ECO:0000256" key="2">
    <source>
        <dbReference type="SAM" id="MobiDB-lite"/>
    </source>
</evidence>
<keyword evidence="5" id="KW-1185">Reference proteome</keyword>
<feature type="domain" description="Translin-associated factor X-interacting protein 1 N-terminal" evidence="3">
    <location>
        <begin position="257"/>
        <end position="368"/>
    </location>
</feature>
<feature type="region of interest" description="Disordered" evidence="2">
    <location>
        <begin position="136"/>
        <end position="167"/>
    </location>
</feature>
<dbReference type="Proteomes" id="UP001591681">
    <property type="component" value="Unassembled WGS sequence"/>
</dbReference>
<dbReference type="PANTHER" id="PTHR34916:SF1">
    <property type="entry name" value="GI:13385330"/>
    <property type="match status" value="1"/>
</dbReference>
<feature type="compositionally biased region" description="Low complexity" evidence="2">
    <location>
        <begin position="649"/>
        <end position="664"/>
    </location>
</feature>
<evidence type="ECO:0000313" key="4">
    <source>
        <dbReference type="EMBL" id="KAL2082981.1"/>
    </source>
</evidence>
<feature type="region of interest" description="Disordered" evidence="2">
    <location>
        <begin position="643"/>
        <end position="718"/>
    </location>
</feature>
<keyword evidence="1" id="KW-0175">Coiled coil</keyword>
<protein>
    <recommendedName>
        <fullName evidence="3">Translin-associated factor X-interacting protein 1 N-terminal domain-containing protein</fullName>
    </recommendedName>
</protein>
<dbReference type="InterPro" id="IPR036444">
    <property type="entry name" value="PLipase_A2_dom_sf"/>
</dbReference>
<dbReference type="InterPro" id="IPR032755">
    <property type="entry name" value="TSNAXIP1_N"/>
</dbReference>
<feature type="compositionally biased region" description="Basic and acidic residues" evidence="2">
    <location>
        <begin position="145"/>
        <end position="154"/>
    </location>
</feature>